<keyword evidence="3" id="KW-1185">Reference proteome</keyword>
<accession>A0A9W9VB18</accession>
<reference evidence="2" key="2">
    <citation type="journal article" date="2023" name="IMA Fungus">
        <title>Comparative genomic study of the Penicillium genus elucidates a diverse pangenome and 15 lateral gene transfer events.</title>
        <authorList>
            <person name="Petersen C."/>
            <person name="Sorensen T."/>
            <person name="Nielsen M.R."/>
            <person name="Sondergaard T.E."/>
            <person name="Sorensen J.L."/>
            <person name="Fitzpatrick D.A."/>
            <person name="Frisvad J.C."/>
            <person name="Nielsen K.L."/>
        </authorList>
    </citation>
    <scope>NUCLEOTIDE SEQUENCE</scope>
    <source>
        <strain evidence="2">IBT 3081</strain>
    </source>
</reference>
<sequence length="59" mass="6310">MRTYLLLLTFLAALALAAPTPIENTAVVRSVVTRADKGVKENKEDIKGHGNDVVVADGF</sequence>
<gene>
    <name evidence="2" type="ORF">N7517_007408</name>
</gene>
<dbReference type="AlphaFoldDB" id="A0A9W9VB18"/>
<comment type="caution">
    <text evidence="2">The sequence shown here is derived from an EMBL/GenBank/DDBJ whole genome shotgun (WGS) entry which is preliminary data.</text>
</comment>
<feature type="signal peptide" evidence="1">
    <location>
        <begin position="1"/>
        <end position="17"/>
    </location>
</feature>
<reference evidence="2" key="1">
    <citation type="submission" date="2022-12" db="EMBL/GenBank/DDBJ databases">
        <authorList>
            <person name="Petersen C."/>
        </authorList>
    </citation>
    <scope>NUCLEOTIDE SEQUENCE</scope>
    <source>
        <strain evidence="2">IBT 3081</strain>
    </source>
</reference>
<protein>
    <recommendedName>
        <fullName evidence="4">RxLR effector protein</fullName>
    </recommendedName>
</protein>
<proteinExistence type="predicted"/>
<dbReference type="GeneID" id="81464321"/>
<feature type="chain" id="PRO_5040858663" description="RxLR effector protein" evidence="1">
    <location>
        <begin position="18"/>
        <end position="59"/>
    </location>
</feature>
<evidence type="ECO:0008006" key="4">
    <source>
        <dbReference type="Google" id="ProtNLM"/>
    </source>
</evidence>
<organism evidence="2 3">
    <name type="scientific">Penicillium concentricum</name>
    <dbReference type="NCBI Taxonomy" id="293559"/>
    <lineage>
        <taxon>Eukaryota</taxon>
        <taxon>Fungi</taxon>
        <taxon>Dikarya</taxon>
        <taxon>Ascomycota</taxon>
        <taxon>Pezizomycotina</taxon>
        <taxon>Eurotiomycetes</taxon>
        <taxon>Eurotiomycetidae</taxon>
        <taxon>Eurotiales</taxon>
        <taxon>Aspergillaceae</taxon>
        <taxon>Penicillium</taxon>
    </lineage>
</organism>
<name>A0A9W9VB18_9EURO</name>
<dbReference type="EMBL" id="JAPZBT010000002">
    <property type="protein sequence ID" value="KAJ5375402.1"/>
    <property type="molecule type" value="Genomic_DNA"/>
</dbReference>
<keyword evidence="1" id="KW-0732">Signal</keyword>
<dbReference type="RefSeq" id="XP_056581388.1">
    <property type="nucleotide sequence ID" value="XM_056725138.1"/>
</dbReference>
<evidence type="ECO:0000313" key="2">
    <source>
        <dbReference type="EMBL" id="KAJ5375402.1"/>
    </source>
</evidence>
<dbReference type="Proteomes" id="UP001147752">
    <property type="component" value="Unassembled WGS sequence"/>
</dbReference>
<evidence type="ECO:0000313" key="3">
    <source>
        <dbReference type="Proteomes" id="UP001147752"/>
    </source>
</evidence>
<evidence type="ECO:0000256" key="1">
    <source>
        <dbReference type="SAM" id="SignalP"/>
    </source>
</evidence>